<reference evidence="19" key="1">
    <citation type="journal article" date="2021" name="Open Biol.">
        <title>Shared evolutionary footprints suggest mitochondrial oxidative damage underlies multiple complex I losses in fungi.</title>
        <authorList>
            <person name="Schikora-Tamarit M.A."/>
            <person name="Marcet-Houben M."/>
            <person name="Nosek J."/>
            <person name="Gabaldon T."/>
        </authorList>
    </citation>
    <scope>NUCLEOTIDE SEQUENCE</scope>
    <source>
        <strain evidence="19">CBS6341</strain>
    </source>
</reference>
<dbReference type="Pfam" id="PF00534">
    <property type="entry name" value="Glycos_transf_1"/>
    <property type="match status" value="1"/>
</dbReference>
<evidence type="ECO:0000256" key="6">
    <source>
        <dbReference type="ARBA" id="ARBA00022679"/>
    </source>
</evidence>
<dbReference type="GO" id="GO:0005789">
    <property type="term" value="C:endoplasmic reticulum membrane"/>
    <property type="evidence" value="ECO:0007669"/>
    <property type="project" value="UniProtKB-SubCell"/>
</dbReference>
<evidence type="ECO:0000256" key="9">
    <source>
        <dbReference type="ARBA" id="ARBA00022989"/>
    </source>
</evidence>
<evidence type="ECO:0000256" key="1">
    <source>
        <dbReference type="ARBA" id="ARBA00004389"/>
    </source>
</evidence>
<dbReference type="PANTHER" id="PTHR13036">
    <property type="entry name" value="BETA1,4 MANNOSYLTRANSFERASE"/>
    <property type="match status" value="1"/>
</dbReference>
<evidence type="ECO:0000259" key="18">
    <source>
        <dbReference type="Pfam" id="PF00534"/>
    </source>
</evidence>
<evidence type="ECO:0000256" key="17">
    <source>
        <dbReference type="SAM" id="Phobius"/>
    </source>
</evidence>
<dbReference type="OrthoDB" id="614844at2759"/>
<keyword evidence="9 17" id="KW-1133">Transmembrane helix</keyword>
<keyword evidence="8" id="KW-0256">Endoplasmic reticulum</keyword>
<evidence type="ECO:0000256" key="16">
    <source>
        <dbReference type="ARBA" id="ARBA00045071"/>
    </source>
</evidence>
<evidence type="ECO:0000256" key="2">
    <source>
        <dbReference type="ARBA" id="ARBA00004922"/>
    </source>
</evidence>
<name>A0A9P8P6A9_9ASCO</name>
<evidence type="ECO:0000256" key="4">
    <source>
        <dbReference type="ARBA" id="ARBA00015841"/>
    </source>
</evidence>
<accession>A0A9P8P6A9</accession>
<dbReference type="GO" id="GO:0004578">
    <property type="term" value="F:chitobiosyldiphosphodolichol beta-mannosyltransferase activity"/>
    <property type="evidence" value="ECO:0007669"/>
    <property type="project" value="UniProtKB-EC"/>
</dbReference>
<dbReference type="EMBL" id="JAEUBF010001424">
    <property type="protein sequence ID" value="KAH3666608.1"/>
    <property type="molecule type" value="Genomic_DNA"/>
</dbReference>
<evidence type="ECO:0000256" key="3">
    <source>
        <dbReference type="ARBA" id="ARBA00012611"/>
    </source>
</evidence>
<evidence type="ECO:0000313" key="20">
    <source>
        <dbReference type="Proteomes" id="UP000769528"/>
    </source>
</evidence>
<organism evidence="19 20">
    <name type="scientific">Wickerhamomyces mucosus</name>
    <dbReference type="NCBI Taxonomy" id="1378264"/>
    <lineage>
        <taxon>Eukaryota</taxon>
        <taxon>Fungi</taxon>
        <taxon>Dikarya</taxon>
        <taxon>Ascomycota</taxon>
        <taxon>Saccharomycotina</taxon>
        <taxon>Saccharomycetes</taxon>
        <taxon>Phaffomycetales</taxon>
        <taxon>Wickerhamomycetaceae</taxon>
        <taxon>Wickerhamomyces</taxon>
    </lineage>
</organism>
<feature type="domain" description="Glycosyl transferase family 1" evidence="18">
    <location>
        <begin position="246"/>
        <end position="407"/>
    </location>
</feature>
<dbReference type="Proteomes" id="UP000769528">
    <property type="component" value="Unassembled WGS sequence"/>
</dbReference>
<dbReference type="PANTHER" id="PTHR13036:SF0">
    <property type="entry name" value="CHITOBIOSYLDIPHOSPHODOLICHOL BETA-MANNOSYLTRANSFERASE"/>
    <property type="match status" value="1"/>
</dbReference>
<comment type="pathway">
    <text evidence="2">Protein modification; protein glycosylation.</text>
</comment>
<dbReference type="Gene3D" id="3.40.50.2000">
    <property type="entry name" value="Glycogen Phosphorylase B"/>
    <property type="match status" value="2"/>
</dbReference>
<evidence type="ECO:0000256" key="13">
    <source>
        <dbReference type="ARBA" id="ARBA00031434"/>
    </source>
</evidence>
<evidence type="ECO:0000313" key="19">
    <source>
        <dbReference type="EMBL" id="KAH3666608.1"/>
    </source>
</evidence>
<feature type="transmembrane region" description="Helical" evidence="17">
    <location>
        <begin position="95"/>
        <end position="115"/>
    </location>
</feature>
<keyword evidence="20" id="KW-1185">Reference proteome</keyword>
<evidence type="ECO:0000256" key="7">
    <source>
        <dbReference type="ARBA" id="ARBA00022692"/>
    </source>
</evidence>
<keyword evidence="10 17" id="KW-0472">Membrane</keyword>
<dbReference type="InterPro" id="IPR026051">
    <property type="entry name" value="ALG1-like"/>
</dbReference>
<comment type="caution">
    <text evidence="19">The sequence shown here is derived from an EMBL/GenBank/DDBJ whole genome shotgun (WGS) entry which is preliminary data.</text>
</comment>
<evidence type="ECO:0000256" key="12">
    <source>
        <dbReference type="ARBA" id="ARBA00030745"/>
    </source>
</evidence>
<comment type="subcellular location">
    <subcellularLocation>
        <location evidence="1">Endoplasmic reticulum membrane</location>
        <topology evidence="1">Single-pass membrane protein</topology>
    </subcellularLocation>
</comment>
<protein>
    <recommendedName>
        <fullName evidence="4">Chitobiosyldiphosphodolichol beta-mannosyltransferase</fullName>
        <ecNumber evidence="3">2.4.1.142</ecNumber>
    </recommendedName>
    <alternativeName>
        <fullName evidence="12">Asparagine-linked glycosylation protein 1</fullName>
    </alternativeName>
    <alternativeName>
        <fullName evidence="14">Beta-1,4-mannosyltransferase</fullName>
    </alternativeName>
    <alternativeName>
        <fullName evidence="15">GDP-Man:GlcNAc2-PP-dolichol mannosyltransferase</fullName>
    </alternativeName>
    <alternativeName>
        <fullName evidence="13">GDP-mannose-dolichol diphosphochitobiose mannosyltransferase</fullName>
    </alternativeName>
</protein>
<proteinExistence type="predicted"/>
<keyword evidence="6" id="KW-0808">Transferase</keyword>
<comment type="catalytic activity">
    <reaction evidence="16">
        <text>an N,N'-diacetylchitobiosyl-diphospho-di-trans,poly-cis-dolichol + GDP-alpha-D-mannose = a beta-D-Man-(1-&gt;4)-beta-D-GlcNAc-(1-&gt;4)-alpha-D-GlcNAc-diphospho-di-trans,poly-cis-dolichol + GDP + H(+)</text>
        <dbReference type="Rhea" id="RHEA:13865"/>
        <dbReference type="Rhea" id="RHEA-COMP:19510"/>
        <dbReference type="Rhea" id="RHEA-COMP:19511"/>
        <dbReference type="ChEBI" id="CHEBI:15378"/>
        <dbReference type="ChEBI" id="CHEBI:57269"/>
        <dbReference type="ChEBI" id="CHEBI:57527"/>
        <dbReference type="ChEBI" id="CHEBI:58189"/>
        <dbReference type="ChEBI" id="CHEBI:58472"/>
        <dbReference type="EC" id="2.4.1.142"/>
    </reaction>
    <physiologicalReaction direction="left-to-right" evidence="16">
        <dbReference type="Rhea" id="RHEA:13866"/>
    </physiologicalReaction>
</comment>
<reference evidence="19" key="2">
    <citation type="submission" date="2021-01" db="EMBL/GenBank/DDBJ databases">
        <authorList>
            <person name="Schikora-Tamarit M.A."/>
        </authorList>
    </citation>
    <scope>NUCLEOTIDE SEQUENCE</scope>
    <source>
        <strain evidence="19">CBS6341</strain>
    </source>
</reference>
<dbReference type="EC" id="2.4.1.142" evidence="3"/>
<evidence type="ECO:0000256" key="5">
    <source>
        <dbReference type="ARBA" id="ARBA00022676"/>
    </source>
</evidence>
<evidence type="ECO:0000256" key="14">
    <source>
        <dbReference type="ARBA" id="ARBA00031566"/>
    </source>
</evidence>
<comment type="function">
    <text evidence="11">Participates in the formation of the lipid-linked precursor oligosaccharide for N-glycosylation. Involved in assembling the dolichol-pyrophosphate-GlcNAc(2)-Man(5) intermediate on the cytoplasmic surface of the ER.</text>
</comment>
<dbReference type="AlphaFoldDB" id="A0A9P8P6A9"/>
<keyword evidence="5" id="KW-0328">Glycosyltransferase</keyword>
<keyword evidence="7 17" id="KW-0812">Transmembrane</keyword>
<evidence type="ECO:0000256" key="8">
    <source>
        <dbReference type="ARBA" id="ARBA00022824"/>
    </source>
</evidence>
<dbReference type="InterPro" id="IPR001296">
    <property type="entry name" value="Glyco_trans_1"/>
</dbReference>
<evidence type="ECO:0000256" key="11">
    <source>
        <dbReference type="ARBA" id="ARBA00024899"/>
    </source>
</evidence>
<gene>
    <name evidence="19" type="ORF">WICMUC_005592</name>
</gene>
<evidence type="ECO:0000256" key="15">
    <source>
        <dbReference type="ARBA" id="ARBA00033088"/>
    </source>
</evidence>
<feature type="transmembrane region" description="Helical" evidence="17">
    <location>
        <begin position="6"/>
        <end position="25"/>
    </location>
</feature>
<dbReference type="SUPFAM" id="SSF53756">
    <property type="entry name" value="UDP-Glycosyltransferase/glycogen phosphorylase"/>
    <property type="match status" value="1"/>
</dbReference>
<evidence type="ECO:0000256" key="10">
    <source>
        <dbReference type="ARBA" id="ARBA00023136"/>
    </source>
</evidence>
<sequence length="429" mass="49082">MHWIWWLIAAYLALPLTYFVIPFIYKNASIKKRIIIIVLGDLNHSPRMNYHAKSFIKKGYSVDLCGYLEDDSKSDLAGHDDNLIIHQLSIINNSFNLPFIIFAILKVLSQVFGLFKLLWDLRGAHYILLQNPPSVPILAISIFYKYIFGSKLIIDWHNLNYTILSIKLGPNHPLVKICKFYEQYLSKFADLNLTVTKAMKKYLVKDFQLLDEKIIVLYDKANNSFNPETPDTFHKLVTKYPDTFKNIQKNEIIVVTSTSFTPDEDFNILLDALQKYDIKPKLPALRVIVTGKGPLKSEFLHKVKQSEFKNISIHSVWLSFEDYPKILSIAHLGVSLHTSSSGLDLPMKIVDMFGCGIPVISLNFPSIGELVDDGINGLIVNSSYELFETLSEIVIDDKKLSILKSNALIKSRERWDENWNSNLGKILPD</sequence>